<dbReference type="AlphaFoldDB" id="A0A8S8X7Y3"/>
<dbReference type="PANTHER" id="PTHR33361:SF16">
    <property type="entry name" value="DUF885 DOMAIN-CONTAINING PROTEIN"/>
    <property type="match status" value="1"/>
</dbReference>
<dbReference type="RefSeq" id="WP_420242586.1">
    <property type="nucleotide sequence ID" value="NZ_BOPV01000001.1"/>
</dbReference>
<dbReference type="Pfam" id="PF05960">
    <property type="entry name" value="DUF885"/>
    <property type="match status" value="1"/>
</dbReference>
<proteinExistence type="predicted"/>
<name>A0A8S8X7Y3_9PROT</name>
<dbReference type="InterPro" id="IPR010281">
    <property type="entry name" value="DUF885"/>
</dbReference>
<dbReference type="Proteomes" id="UP000681075">
    <property type="component" value="Unassembled WGS sequence"/>
</dbReference>
<dbReference type="EMBL" id="BOPV01000001">
    <property type="protein sequence ID" value="GIL39483.1"/>
    <property type="molecule type" value="Genomic_DNA"/>
</dbReference>
<dbReference type="PANTHER" id="PTHR33361">
    <property type="entry name" value="GLR0591 PROTEIN"/>
    <property type="match status" value="1"/>
</dbReference>
<evidence type="ECO:0000313" key="2">
    <source>
        <dbReference type="Proteomes" id="UP000681075"/>
    </source>
</evidence>
<organism evidence="1 2">
    <name type="scientific">Roseiterribacter gracilis</name>
    <dbReference type="NCBI Taxonomy" id="2812848"/>
    <lineage>
        <taxon>Bacteria</taxon>
        <taxon>Pseudomonadati</taxon>
        <taxon>Pseudomonadota</taxon>
        <taxon>Alphaproteobacteria</taxon>
        <taxon>Rhodospirillales</taxon>
        <taxon>Roseiterribacteraceae</taxon>
        <taxon>Roseiterribacter</taxon>
    </lineage>
</organism>
<reference evidence="1" key="1">
    <citation type="submission" date="2021-02" db="EMBL/GenBank/DDBJ databases">
        <title>Genome sequence of Rhodospirillales sp. strain TMPK1 isolated from soil.</title>
        <authorList>
            <person name="Nakai R."/>
            <person name="Kusada H."/>
            <person name="Tamaki H."/>
        </authorList>
    </citation>
    <scope>NUCLEOTIDE SEQUENCE</scope>
    <source>
        <strain evidence="1">TMPK1</strain>
    </source>
</reference>
<protein>
    <recommendedName>
        <fullName evidence="3">DUF885 domain-containing protein</fullName>
    </recommendedName>
</protein>
<sequence length="583" mass="64378">MDCIRRLTPAFALSALLLTGAGGSEDARLDELVDAQQTIWIDAHPELATRLGLKSGYDRWSPSGDAGDVSDKKLRTEQLVALKTVDPSKLDAEHKRTYEIFQRTAKNTLDELAFTGPRWAMSQQGGAYSEAPALLISAHRIDSASDAEAYIARVRGIALLLDQDAAAMESRTPLPRFMFPTIAEQAGKLIDGAALKQDFAKKLADAKIADAPRLAAALDAAIAQQMTPAYEKFVARVNAFAAKATGDTGMRAVPNGPAYYALRLRIMTTEDKADAHAIHLLGLKEVDRIHGEMRALMPALGFQGTDLKAFFAQQRQNDGHDYENDDASRERALNEARAIVADVKAELPKLFHKLPKADIEVRRVEGFREQGAATAFYQAPPLDGSRPGIFYYNLRDMHDLTRGQLPGFVYHEAIPGHHMQIALTRENPELTRFRKLAGGSAYAEGWALYSEKLMRELGFYKDAPAKFGQLNNELLRAMRLVLDTGVHAEGWSREKALQWFVDVSPYTAGRAQAEVDRYYASPGQAVSYKMGEIAILEMREKAKTALGAKFDLARFHDEVLRHGNVPLAMLRDIVDQWIAAGGV</sequence>
<accession>A0A8S8X7Y3</accession>
<keyword evidence="2" id="KW-1185">Reference proteome</keyword>
<gene>
    <name evidence="1" type="ORF">TMPK1_17200</name>
</gene>
<evidence type="ECO:0008006" key="3">
    <source>
        <dbReference type="Google" id="ProtNLM"/>
    </source>
</evidence>
<evidence type="ECO:0000313" key="1">
    <source>
        <dbReference type="EMBL" id="GIL39483.1"/>
    </source>
</evidence>
<comment type="caution">
    <text evidence="1">The sequence shown here is derived from an EMBL/GenBank/DDBJ whole genome shotgun (WGS) entry which is preliminary data.</text>
</comment>